<comment type="subcellular location">
    <subcellularLocation>
        <location evidence="1">Membrane</location>
        <topology evidence="1">Multi-pass membrane protein</topology>
    </subcellularLocation>
</comment>
<dbReference type="GO" id="GO:0009922">
    <property type="term" value="F:fatty acid elongase activity"/>
    <property type="evidence" value="ECO:0007669"/>
    <property type="project" value="InterPro"/>
</dbReference>
<reference evidence="11 12" key="1">
    <citation type="journal article" date="2023" name="Nat. Commun.">
        <title>Origin of minicircular mitochondrial genomes in red algae.</title>
        <authorList>
            <person name="Lee Y."/>
            <person name="Cho C.H."/>
            <person name="Lee Y.M."/>
            <person name="Park S.I."/>
            <person name="Yang J.H."/>
            <person name="West J.A."/>
            <person name="Bhattacharya D."/>
            <person name="Yoon H.S."/>
        </authorList>
    </citation>
    <scope>NUCLEOTIDE SEQUENCE [LARGE SCALE GENOMIC DNA]</scope>
    <source>
        <strain evidence="11 12">CCMP1338</strain>
        <tissue evidence="11">Whole cell</tissue>
    </source>
</reference>
<feature type="transmembrane region" description="Helical" evidence="10">
    <location>
        <begin position="186"/>
        <end position="208"/>
    </location>
</feature>
<evidence type="ECO:0000256" key="4">
    <source>
        <dbReference type="ARBA" id="ARBA00022692"/>
    </source>
</evidence>
<evidence type="ECO:0000256" key="5">
    <source>
        <dbReference type="ARBA" id="ARBA00022832"/>
    </source>
</evidence>
<feature type="transmembrane region" description="Helical" evidence="10">
    <location>
        <begin position="153"/>
        <end position="174"/>
    </location>
</feature>
<dbReference type="GO" id="GO:0042761">
    <property type="term" value="P:very long-chain fatty acid biosynthetic process"/>
    <property type="evidence" value="ECO:0007669"/>
    <property type="project" value="TreeGrafter"/>
</dbReference>
<keyword evidence="7 10" id="KW-0443">Lipid metabolism</keyword>
<evidence type="ECO:0000313" key="11">
    <source>
        <dbReference type="EMBL" id="KAJ8906629.1"/>
    </source>
</evidence>
<evidence type="ECO:0000256" key="2">
    <source>
        <dbReference type="ARBA" id="ARBA00022516"/>
    </source>
</evidence>
<dbReference type="EC" id="2.3.1.-" evidence="10"/>
<dbReference type="EMBL" id="JAMWBK010000003">
    <property type="protein sequence ID" value="KAJ8906629.1"/>
    <property type="molecule type" value="Genomic_DNA"/>
</dbReference>
<keyword evidence="3 10" id="KW-0808">Transferase</keyword>
<dbReference type="GO" id="GO:0030148">
    <property type="term" value="P:sphingolipid biosynthetic process"/>
    <property type="evidence" value="ECO:0007669"/>
    <property type="project" value="TreeGrafter"/>
</dbReference>
<gene>
    <name evidence="11" type="ORF">NDN08_003122</name>
</gene>
<accession>A0AAV8UVS9</accession>
<dbReference type="PANTHER" id="PTHR11157:SF104">
    <property type="entry name" value="ELONGATION OF FATTY ACIDS PROTEIN SRE1"/>
    <property type="match status" value="1"/>
</dbReference>
<dbReference type="InterPro" id="IPR002076">
    <property type="entry name" value="ELO_fam"/>
</dbReference>
<dbReference type="GO" id="GO:0034625">
    <property type="term" value="P:fatty acid elongation, monounsaturated fatty acid"/>
    <property type="evidence" value="ECO:0007669"/>
    <property type="project" value="TreeGrafter"/>
</dbReference>
<name>A0AAV8UVS9_9RHOD</name>
<feature type="transmembrane region" description="Helical" evidence="10">
    <location>
        <begin position="21"/>
        <end position="39"/>
    </location>
</feature>
<evidence type="ECO:0000256" key="9">
    <source>
        <dbReference type="ARBA" id="ARBA00023160"/>
    </source>
</evidence>
<proteinExistence type="inferred from homology"/>
<keyword evidence="5 10" id="KW-0276">Fatty acid metabolism</keyword>
<dbReference type="Pfam" id="PF01151">
    <property type="entry name" value="ELO"/>
    <property type="match status" value="1"/>
</dbReference>
<comment type="catalytic activity">
    <reaction evidence="10">
        <text>an acyl-CoA + malonyl-CoA + H(+) = a 3-oxoacyl-CoA + CO2 + CoA</text>
        <dbReference type="Rhea" id="RHEA:50252"/>
        <dbReference type="ChEBI" id="CHEBI:15378"/>
        <dbReference type="ChEBI" id="CHEBI:16526"/>
        <dbReference type="ChEBI" id="CHEBI:57287"/>
        <dbReference type="ChEBI" id="CHEBI:57384"/>
        <dbReference type="ChEBI" id="CHEBI:58342"/>
        <dbReference type="ChEBI" id="CHEBI:90726"/>
    </reaction>
    <physiologicalReaction direction="left-to-right" evidence="10">
        <dbReference type="Rhea" id="RHEA:50253"/>
    </physiologicalReaction>
</comment>
<evidence type="ECO:0000256" key="6">
    <source>
        <dbReference type="ARBA" id="ARBA00022989"/>
    </source>
</evidence>
<evidence type="ECO:0000313" key="12">
    <source>
        <dbReference type="Proteomes" id="UP001157974"/>
    </source>
</evidence>
<keyword evidence="12" id="KW-1185">Reference proteome</keyword>
<keyword evidence="2 10" id="KW-0444">Lipid biosynthesis</keyword>
<evidence type="ECO:0000256" key="10">
    <source>
        <dbReference type="RuleBase" id="RU361115"/>
    </source>
</evidence>
<dbReference type="GO" id="GO:0034626">
    <property type="term" value="P:fatty acid elongation, polyunsaturated fatty acid"/>
    <property type="evidence" value="ECO:0007669"/>
    <property type="project" value="TreeGrafter"/>
</dbReference>
<feature type="transmembrane region" description="Helical" evidence="10">
    <location>
        <begin position="220"/>
        <end position="242"/>
    </location>
</feature>
<keyword evidence="9 10" id="KW-0275">Fatty acid biosynthesis</keyword>
<keyword evidence="4 10" id="KW-0812">Transmembrane</keyword>
<dbReference type="Proteomes" id="UP001157974">
    <property type="component" value="Unassembled WGS sequence"/>
</dbReference>
<dbReference type="GO" id="GO:0019367">
    <property type="term" value="P:fatty acid elongation, saturated fatty acid"/>
    <property type="evidence" value="ECO:0007669"/>
    <property type="project" value="TreeGrafter"/>
</dbReference>
<evidence type="ECO:0000256" key="8">
    <source>
        <dbReference type="ARBA" id="ARBA00023136"/>
    </source>
</evidence>
<evidence type="ECO:0000256" key="7">
    <source>
        <dbReference type="ARBA" id="ARBA00023098"/>
    </source>
</evidence>
<feature type="transmembrane region" description="Helical" evidence="10">
    <location>
        <begin position="51"/>
        <end position="74"/>
    </location>
</feature>
<evidence type="ECO:0000256" key="1">
    <source>
        <dbReference type="ARBA" id="ARBA00004141"/>
    </source>
</evidence>
<dbReference type="PANTHER" id="PTHR11157">
    <property type="entry name" value="FATTY ACID ACYL TRANSFERASE-RELATED"/>
    <property type="match status" value="1"/>
</dbReference>
<sequence length="260" mass="29822">MEVVDNFKFVQDGTLLSRLEYPAAAMGLYLLLIWGLSTRKGNAIDTKHVDIVHNALLVVISAVTAVGVASGALIRSSEDGWYGLVCSARAPEAMWDGRIGYWSYVFYLTKYYELFDTIMLTLKKKTLLPLHVYHHMIMPLVGWTWFAFPWLEGAWYCAFINSLVHVAMYSYYFLATLKIRVWWKKYLTACQIVQFISGTVFVVTFYYLKFTREEPCSGNGLSALFSVAVNLSFLALFSLFYAQNYRKPSYSRIDLTAKQK</sequence>
<keyword evidence="8 10" id="KW-0472">Membrane</keyword>
<dbReference type="GO" id="GO:0005789">
    <property type="term" value="C:endoplasmic reticulum membrane"/>
    <property type="evidence" value="ECO:0007669"/>
    <property type="project" value="TreeGrafter"/>
</dbReference>
<comment type="similarity">
    <text evidence="10">Belongs to the ELO family.</text>
</comment>
<dbReference type="AlphaFoldDB" id="A0AAV8UVS9"/>
<keyword evidence="6 10" id="KW-1133">Transmembrane helix</keyword>
<comment type="caution">
    <text evidence="11">The sequence shown here is derived from an EMBL/GenBank/DDBJ whole genome shotgun (WGS) entry which is preliminary data.</text>
</comment>
<evidence type="ECO:0000256" key="3">
    <source>
        <dbReference type="ARBA" id="ARBA00022679"/>
    </source>
</evidence>
<organism evidence="11 12">
    <name type="scientific">Rhodosorus marinus</name>
    <dbReference type="NCBI Taxonomy" id="101924"/>
    <lineage>
        <taxon>Eukaryota</taxon>
        <taxon>Rhodophyta</taxon>
        <taxon>Stylonematophyceae</taxon>
        <taxon>Stylonematales</taxon>
        <taxon>Stylonemataceae</taxon>
        <taxon>Rhodosorus</taxon>
    </lineage>
</organism>
<protein>
    <recommendedName>
        <fullName evidence="10">Elongation of fatty acids protein</fullName>
        <ecNumber evidence="10">2.3.1.-</ecNumber>
    </recommendedName>
</protein>